<feature type="region of interest" description="Disordered" evidence="1">
    <location>
        <begin position="122"/>
        <end position="147"/>
    </location>
</feature>
<keyword evidence="4" id="KW-1185">Reference proteome</keyword>
<dbReference type="InterPro" id="IPR018968">
    <property type="entry name" value="Phasin"/>
</dbReference>
<feature type="domain" description="Phasin" evidence="2">
    <location>
        <begin position="26"/>
        <end position="106"/>
    </location>
</feature>
<accession>A0A6A7N1Q0</accession>
<evidence type="ECO:0000313" key="3">
    <source>
        <dbReference type="EMBL" id="MQA38758.1"/>
    </source>
</evidence>
<proteinExistence type="predicted"/>
<reference evidence="3 4" key="1">
    <citation type="submission" date="2019-10" db="EMBL/GenBank/DDBJ databases">
        <title>Two novel species isolated from a subtropical stream in China.</title>
        <authorList>
            <person name="Lu H."/>
        </authorList>
    </citation>
    <scope>NUCLEOTIDE SEQUENCE [LARGE SCALE GENOMIC DNA]</scope>
    <source>
        <strain evidence="3 4">FT29W</strain>
    </source>
</reference>
<dbReference type="Pfam" id="PF09361">
    <property type="entry name" value="Phasin_2"/>
    <property type="match status" value="1"/>
</dbReference>
<evidence type="ECO:0000259" key="2">
    <source>
        <dbReference type="Pfam" id="PF09361"/>
    </source>
</evidence>
<protein>
    <recommendedName>
        <fullName evidence="2">Phasin domain-containing protein</fullName>
    </recommendedName>
</protein>
<comment type="caution">
    <text evidence="3">The sequence shown here is derived from an EMBL/GenBank/DDBJ whole genome shotgun (WGS) entry which is preliminary data.</text>
</comment>
<dbReference type="Proteomes" id="UP000440498">
    <property type="component" value="Unassembled WGS sequence"/>
</dbReference>
<gene>
    <name evidence="3" type="ORF">GEV02_11390</name>
</gene>
<dbReference type="InterPro" id="IPR010127">
    <property type="entry name" value="Phasin_subfam-1"/>
</dbReference>
<evidence type="ECO:0000256" key="1">
    <source>
        <dbReference type="SAM" id="MobiDB-lite"/>
    </source>
</evidence>
<sequence length="147" mass="16023">MLPQLITPAIQSHIDILITLTTDLPQRTLEALQSLSELNMQLGRDLIAEIGNNTQRLMASKDASQLGAAFSAQLAPGAAALQNYQQHLAELLSRANSSMAQTAATHMPAVRRAATEMAEEFMHTASEQTARAAEHMSKYQMASQLRH</sequence>
<organism evidence="3 4">
    <name type="scientific">Rugamonas aquatica</name>
    <dbReference type="NCBI Taxonomy" id="2743357"/>
    <lineage>
        <taxon>Bacteria</taxon>
        <taxon>Pseudomonadati</taxon>
        <taxon>Pseudomonadota</taxon>
        <taxon>Betaproteobacteria</taxon>
        <taxon>Burkholderiales</taxon>
        <taxon>Oxalobacteraceae</taxon>
        <taxon>Telluria group</taxon>
        <taxon>Rugamonas</taxon>
    </lineage>
</organism>
<name>A0A6A7N1Q0_9BURK</name>
<evidence type="ECO:0000313" key="4">
    <source>
        <dbReference type="Proteomes" id="UP000440498"/>
    </source>
</evidence>
<dbReference type="NCBIfam" id="TIGR01841">
    <property type="entry name" value="phasin"/>
    <property type="match status" value="1"/>
</dbReference>
<dbReference type="EMBL" id="WHUG01000004">
    <property type="protein sequence ID" value="MQA38758.1"/>
    <property type="molecule type" value="Genomic_DNA"/>
</dbReference>
<dbReference type="AlphaFoldDB" id="A0A6A7N1Q0"/>
<dbReference type="RefSeq" id="WP_152838117.1">
    <property type="nucleotide sequence ID" value="NZ_WHUG01000004.1"/>
</dbReference>